<evidence type="ECO:0000313" key="1">
    <source>
        <dbReference type="EMBL" id="MBE1563604.1"/>
    </source>
</evidence>
<dbReference type="Pfam" id="PF20188">
    <property type="entry name" value="DUF6551"/>
    <property type="match status" value="1"/>
</dbReference>
<dbReference type="EMBL" id="JADBEF010000001">
    <property type="protein sequence ID" value="MBE1563604.1"/>
    <property type="molecule type" value="Genomic_DNA"/>
</dbReference>
<dbReference type="RefSeq" id="WP_192778147.1">
    <property type="nucleotide sequence ID" value="NZ_BAAASY010000046.1"/>
</dbReference>
<gene>
    <name evidence="1" type="ORF">H4W81_006383</name>
</gene>
<dbReference type="InterPro" id="IPR036086">
    <property type="entry name" value="ParB/Sulfiredoxin_sf"/>
</dbReference>
<accession>A0ABR9KNK2</accession>
<reference evidence="1 2" key="1">
    <citation type="submission" date="2020-10" db="EMBL/GenBank/DDBJ databases">
        <title>Sequencing the genomes of 1000 actinobacteria strains.</title>
        <authorList>
            <person name="Klenk H.-P."/>
        </authorList>
    </citation>
    <scope>NUCLEOTIDE SEQUENCE [LARGE SCALE GENOMIC DNA]</scope>
    <source>
        <strain evidence="1 2">DSM 43748</strain>
    </source>
</reference>
<evidence type="ECO:0000313" key="2">
    <source>
        <dbReference type="Proteomes" id="UP000661607"/>
    </source>
</evidence>
<dbReference type="InterPro" id="IPR046681">
    <property type="entry name" value="DUF6551"/>
</dbReference>
<sequence length="286" mass="31591">MSSKDYSYDIPDHPIKYLEVDPRIIKFDHRAQRSLNKTRAKTIAEKLVPTALGTPIISHRDDDGMYAVDGMHRIYACQLILAGTVTVRDEVRDAVQTITCEVHSRLSMANEASLFIIKNKESSKVGPTDEFRIGVVAGHPLFVDTNTVLEKHQLKVGTRAVNAVRGIKGILDVVKEYGPDVLDQSLTIAEEAWGRTPDTWHSVIIGGIAIVISRHPDVVKPAELAQKLKRQGDPATFKAKIQIAATNNNTRLDGTKGRLKAAHLAVASAWNANRRVNKIPVPNIFE</sequence>
<dbReference type="SUPFAM" id="SSF110849">
    <property type="entry name" value="ParB/Sulfiredoxin"/>
    <property type="match status" value="1"/>
</dbReference>
<keyword evidence="2" id="KW-1185">Reference proteome</keyword>
<dbReference type="Proteomes" id="UP000661607">
    <property type="component" value="Unassembled WGS sequence"/>
</dbReference>
<evidence type="ECO:0008006" key="3">
    <source>
        <dbReference type="Google" id="ProtNLM"/>
    </source>
</evidence>
<name>A0ABR9KNK2_9ACTN</name>
<comment type="caution">
    <text evidence="1">The sequence shown here is derived from an EMBL/GenBank/DDBJ whole genome shotgun (WGS) entry which is preliminary data.</text>
</comment>
<organism evidence="1 2">
    <name type="scientific">Nonomuraea africana</name>
    <dbReference type="NCBI Taxonomy" id="46171"/>
    <lineage>
        <taxon>Bacteria</taxon>
        <taxon>Bacillati</taxon>
        <taxon>Actinomycetota</taxon>
        <taxon>Actinomycetes</taxon>
        <taxon>Streptosporangiales</taxon>
        <taxon>Streptosporangiaceae</taxon>
        <taxon>Nonomuraea</taxon>
    </lineage>
</organism>
<proteinExistence type="predicted"/>
<protein>
    <recommendedName>
        <fullName evidence="3">ParB/Sulfiredoxin domain-containing protein</fullName>
    </recommendedName>
</protein>